<gene>
    <name evidence="4" type="ORF">P5673_012644</name>
</gene>
<dbReference type="Pfam" id="PF07910">
    <property type="entry name" value="Peptidase_C78"/>
    <property type="match status" value="2"/>
</dbReference>
<feature type="domain" description="UFSP1/2/DUB catalytic" evidence="3">
    <location>
        <begin position="136"/>
        <end position="238"/>
    </location>
</feature>
<keyword evidence="5" id="KW-1185">Reference proteome</keyword>
<dbReference type="EMBL" id="JARQWQ010000024">
    <property type="protein sequence ID" value="KAK2563667.1"/>
    <property type="molecule type" value="Genomic_DNA"/>
</dbReference>
<feature type="domain" description="UFSP1/2/DUB catalytic" evidence="3">
    <location>
        <begin position="19"/>
        <end position="107"/>
    </location>
</feature>
<dbReference type="GO" id="GO:0071567">
    <property type="term" value="F:deUFMylase activity"/>
    <property type="evidence" value="ECO:0007669"/>
    <property type="project" value="UniProtKB-ARBA"/>
</dbReference>
<evidence type="ECO:0000259" key="3">
    <source>
        <dbReference type="Pfam" id="PF07910"/>
    </source>
</evidence>
<comment type="caution">
    <text evidence="4">The sequence shown here is derived from an EMBL/GenBank/DDBJ whole genome shotgun (WGS) entry which is preliminary data.</text>
</comment>
<reference evidence="4" key="1">
    <citation type="journal article" date="2023" name="G3 (Bethesda)">
        <title>Whole genome assembly and annotation of the endangered Caribbean coral Acropora cervicornis.</title>
        <authorList>
            <person name="Selwyn J.D."/>
            <person name="Vollmer S.V."/>
        </authorList>
    </citation>
    <scope>NUCLEOTIDE SEQUENCE</scope>
    <source>
        <strain evidence="4">K2</strain>
    </source>
</reference>
<evidence type="ECO:0000256" key="2">
    <source>
        <dbReference type="ARBA" id="ARBA00022801"/>
    </source>
</evidence>
<dbReference type="Gene3D" id="3.90.70.130">
    <property type="match status" value="1"/>
</dbReference>
<reference evidence="4" key="2">
    <citation type="journal article" date="2023" name="Science">
        <title>Genomic signatures of disease resistance in endangered staghorn corals.</title>
        <authorList>
            <person name="Vollmer S.V."/>
            <person name="Selwyn J.D."/>
            <person name="Despard B.A."/>
            <person name="Roesel C.L."/>
        </authorList>
    </citation>
    <scope>NUCLEOTIDE SEQUENCE</scope>
    <source>
        <strain evidence="4">K2</strain>
    </source>
</reference>
<accession>A0AAD9QLY2</accession>
<protein>
    <submittedName>
        <fullName evidence="4">Ufm1-specific protease 1</fullName>
    </submittedName>
</protein>
<evidence type="ECO:0000313" key="5">
    <source>
        <dbReference type="Proteomes" id="UP001249851"/>
    </source>
</evidence>
<proteinExistence type="inferred from homology"/>
<dbReference type="InterPro" id="IPR012462">
    <property type="entry name" value="UFSP1/2_DUB_cat"/>
</dbReference>
<keyword evidence="2" id="KW-0378">Hydrolase</keyword>
<sequence>MLSNIHEGLKGPSEIIDSAIVRGRYLFYHYNVDGFDDRGWGCGYRTLQTICSWVCHALRDKKQVSKVPSLRQIQQTLVEVGDKPNSFVGSREWIGSFEACLCVDQTFGSLLFLYPYLNDQAAGVNITAYFKSISQCILKCVCSKIIHVNDGSHIDKDVTVGLLEHFKHIGSPVMIGGDADAAAKTLLGVCESKSGSYFLIADPHFHGHADRLLLQSNGWVQWKHLGDVFKRESFYNFCLPQLRSEEYD</sequence>
<dbReference type="Proteomes" id="UP001249851">
    <property type="component" value="Unassembled WGS sequence"/>
</dbReference>
<keyword evidence="4" id="KW-0645">Protease</keyword>
<dbReference type="PANTHER" id="PTHR48153">
    <property type="entry name" value="UFM1-SPECIFIC PROTEASE 2"/>
    <property type="match status" value="1"/>
</dbReference>
<dbReference type="GO" id="GO:0006508">
    <property type="term" value="P:proteolysis"/>
    <property type="evidence" value="ECO:0007669"/>
    <property type="project" value="UniProtKB-KW"/>
</dbReference>
<name>A0AAD9QLY2_ACRCE</name>
<evidence type="ECO:0000256" key="1">
    <source>
        <dbReference type="ARBA" id="ARBA00008552"/>
    </source>
</evidence>
<dbReference type="PANTHER" id="PTHR48153:SF3">
    <property type="entry name" value="INACTIVE UFM1-SPECIFIC PROTEASE 1"/>
    <property type="match status" value="1"/>
</dbReference>
<organism evidence="4 5">
    <name type="scientific">Acropora cervicornis</name>
    <name type="common">Staghorn coral</name>
    <dbReference type="NCBI Taxonomy" id="6130"/>
    <lineage>
        <taxon>Eukaryota</taxon>
        <taxon>Metazoa</taxon>
        <taxon>Cnidaria</taxon>
        <taxon>Anthozoa</taxon>
        <taxon>Hexacorallia</taxon>
        <taxon>Scleractinia</taxon>
        <taxon>Astrocoeniina</taxon>
        <taxon>Acroporidae</taxon>
        <taxon>Acropora</taxon>
    </lineage>
</organism>
<dbReference type="AlphaFoldDB" id="A0AAD9QLY2"/>
<evidence type="ECO:0000313" key="4">
    <source>
        <dbReference type="EMBL" id="KAK2563667.1"/>
    </source>
</evidence>
<comment type="similarity">
    <text evidence="1">Belongs to the peptidase C78 family.</text>
</comment>